<dbReference type="EMBL" id="JARQZJ010000129">
    <property type="protein sequence ID" value="KAK9891636.1"/>
    <property type="molecule type" value="Genomic_DNA"/>
</dbReference>
<gene>
    <name evidence="23" type="ORF">WA026_015599</name>
</gene>
<dbReference type="GO" id="GO:0005743">
    <property type="term" value="C:mitochondrial inner membrane"/>
    <property type="evidence" value="ECO:0007669"/>
    <property type="project" value="UniProtKB-SubCell"/>
</dbReference>
<comment type="catalytic activity">
    <reaction evidence="17">
        <text>2-oxoheptanedioate(in) + 2-oxoglutarate(out) = 2-oxoheptanedioate(out) + 2-oxoglutarate(in)</text>
        <dbReference type="Rhea" id="RHEA:71755"/>
        <dbReference type="ChEBI" id="CHEBI:16810"/>
        <dbReference type="ChEBI" id="CHEBI:72701"/>
    </reaction>
</comment>
<dbReference type="Pfam" id="PF00153">
    <property type="entry name" value="Mito_carr"/>
    <property type="match status" value="3"/>
</dbReference>
<evidence type="ECO:0000256" key="14">
    <source>
        <dbReference type="ARBA" id="ARBA00047537"/>
    </source>
</evidence>
<evidence type="ECO:0000256" key="17">
    <source>
        <dbReference type="ARBA" id="ARBA00048581"/>
    </source>
</evidence>
<evidence type="ECO:0000256" key="13">
    <source>
        <dbReference type="ARBA" id="ARBA00046087"/>
    </source>
</evidence>
<organism evidence="23 24">
    <name type="scientific">Henosepilachna vigintioctopunctata</name>
    <dbReference type="NCBI Taxonomy" id="420089"/>
    <lineage>
        <taxon>Eukaryota</taxon>
        <taxon>Metazoa</taxon>
        <taxon>Ecdysozoa</taxon>
        <taxon>Arthropoda</taxon>
        <taxon>Hexapoda</taxon>
        <taxon>Insecta</taxon>
        <taxon>Pterygota</taxon>
        <taxon>Neoptera</taxon>
        <taxon>Endopterygota</taxon>
        <taxon>Coleoptera</taxon>
        <taxon>Polyphaga</taxon>
        <taxon>Cucujiformia</taxon>
        <taxon>Coccinelloidea</taxon>
        <taxon>Coccinellidae</taxon>
        <taxon>Epilachninae</taxon>
        <taxon>Epilachnini</taxon>
        <taxon>Henosepilachna</taxon>
    </lineage>
</organism>
<feature type="repeat" description="Solcar" evidence="20">
    <location>
        <begin position="113"/>
        <end position="202"/>
    </location>
</feature>
<evidence type="ECO:0000313" key="24">
    <source>
        <dbReference type="Proteomes" id="UP001431783"/>
    </source>
</evidence>
<keyword evidence="7 22" id="KW-1133">Transmembrane helix</keyword>
<dbReference type="PROSITE" id="PS50920">
    <property type="entry name" value="SOLCAR"/>
    <property type="match status" value="3"/>
</dbReference>
<feature type="transmembrane region" description="Helical" evidence="22">
    <location>
        <begin position="14"/>
        <end position="34"/>
    </location>
</feature>
<comment type="caution">
    <text evidence="23">The sequence shown here is derived from an EMBL/GenBank/DDBJ whole genome shotgun (WGS) entry which is preliminary data.</text>
</comment>
<comment type="catalytic activity">
    <reaction evidence="18">
        <text>glutarate(in) + 2-oxoglutarate(out) = glutarate(out) + 2-oxoglutarate(in)</text>
        <dbReference type="Rhea" id="RHEA:71751"/>
        <dbReference type="ChEBI" id="CHEBI:16810"/>
        <dbReference type="ChEBI" id="CHEBI:30921"/>
    </reaction>
</comment>
<comment type="catalytic activity">
    <reaction evidence="10">
        <text>2-oxoadipate(in) + 2-oxoglutarate(out) = 2-oxoadipate(out) + 2-oxoglutarate(in)</text>
        <dbReference type="Rhea" id="RHEA:71739"/>
        <dbReference type="ChEBI" id="CHEBI:16810"/>
        <dbReference type="ChEBI" id="CHEBI:57499"/>
    </reaction>
</comment>
<keyword evidence="5" id="KW-0677">Repeat</keyword>
<evidence type="ECO:0000256" key="20">
    <source>
        <dbReference type="PROSITE-ProRule" id="PRU00282"/>
    </source>
</evidence>
<keyword evidence="24" id="KW-1185">Reference proteome</keyword>
<dbReference type="PANTHER" id="PTHR46356">
    <property type="entry name" value="MITOCHONDRIAL 2-OXODICARBOXYLATE CARRIER"/>
    <property type="match status" value="1"/>
</dbReference>
<reference evidence="23 24" key="1">
    <citation type="submission" date="2023-03" db="EMBL/GenBank/DDBJ databases">
        <title>Genome insight into feeding habits of ladybird beetles.</title>
        <authorList>
            <person name="Li H.-S."/>
            <person name="Huang Y.-H."/>
            <person name="Pang H."/>
        </authorList>
    </citation>
    <scope>NUCLEOTIDE SEQUENCE [LARGE SCALE GENOMIC DNA]</scope>
    <source>
        <strain evidence="23">SYSU_2023b</strain>
        <tissue evidence="23">Whole body</tissue>
    </source>
</reference>
<evidence type="ECO:0000256" key="9">
    <source>
        <dbReference type="ARBA" id="ARBA00023136"/>
    </source>
</evidence>
<evidence type="ECO:0000256" key="22">
    <source>
        <dbReference type="SAM" id="Phobius"/>
    </source>
</evidence>
<comment type="similarity">
    <text evidence="2 21">Belongs to the mitochondrial carrier (TC 2.A.29) family.</text>
</comment>
<evidence type="ECO:0000256" key="2">
    <source>
        <dbReference type="ARBA" id="ARBA00006375"/>
    </source>
</evidence>
<dbReference type="PANTHER" id="PTHR46356:SF1">
    <property type="entry name" value="MITOCHONDRIAL 2-OXODICARBOXYLATE CARRIER"/>
    <property type="match status" value="1"/>
</dbReference>
<keyword evidence="3 21" id="KW-0813">Transport</keyword>
<evidence type="ECO:0000313" key="23">
    <source>
        <dbReference type="EMBL" id="KAK9891636.1"/>
    </source>
</evidence>
<dbReference type="Proteomes" id="UP001431783">
    <property type="component" value="Unassembled WGS sequence"/>
</dbReference>
<accession>A0AAW1VEK8</accession>
<evidence type="ECO:0000256" key="3">
    <source>
        <dbReference type="ARBA" id="ARBA00022448"/>
    </source>
</evidence>
<evidence type="ECO:0000256" key="21">
    <source>
        <dbReference type="RuleBase" id="RU000488"/>
    </source>
</evidence>
<keyword evidence="4 20" id="KW-0812">Transmembrane</keyword>
<proteinExistence type="inferred from homology"/>
<keyword evidence="9 20" id="KW-0472">Membrane</keyword>
<comment type="subcellular location">
    <subcellularLocation>
        <location evidence="1">Mitochondrion inner membrane</location>
        <topology evidence="1">Multi-pass membrane protein</topology>
    </subcellularLocation>
</comment>
<evidence type="ECO:0000256" key="10">
    <source>
        <dbReference type="ARBA" id="ARBA00036018"/>
    </source>
</evidence>
<comment type="catalytic activity">
    <reaction evidence="14">
        <text>heptanedioate(in) + 2-oxoglutarate(out) = heptanedioate(out) + 2-oxoglutarate(in)</text>
        <dbReference type="Rhea" id="RHEA:71759"/>
        <dbReference type="ChEBI" id="CHEBI:16810"/>
        <dbReference type="ChEBI" id="CHEBI:36165"/>
    </reaction>
</comment>
<protein>
    <recommendedName>
        <fullName evidence="11">Mitochondrial 2-oxodicarboxylate carrier</fullName>
    </recommendedName>
    <alternativeName>
        <fullName evidence="12">Solute carrier family 25 member 21</fullName>
    </alternativeName>
</protein>
<evidence type="ECO:0000256" key="6">
    <source>
        <dbReference type="ARBA" id="ARBA00022792"/>
    </source>
</evidence>
<feature type="repeat" description="Solcar" evidence="20">
    <location>
        <begin position="210"/>
        <end position="299"/>
    </location>
</feature>
<dbReference type="InterPro" id="IPR018108">
    <property type="entry name" value="MCP_transmembrane"/>
</dbReference>
<sequence>MNVNMPNEKFNDSFQYFLSGCTASAILICGFYPLDLVKTRLQIQSGSRLPSKNDSTYYYGTIDCILKMYKKEGVLSFWKGVLPPLLVHTPRRGLKFLVFEEFKSYSAKDLSIPYLRIYICGAAITGILEGILMTPFEVVKIMLQANKSTLEKSPSSWTMTKKIVSEKGFGLNGLFKGLTATIWKMTTHNIWFFGTFYSAHDMLERRNNKVKFSEKVSIGVIASILATVFTIPLDVAKSRIQCPESELKGKTYKWALPTMYTIYKEEGWKALSKGLSVKILRHAPGGAIMLVMNEYMNKYFSTKLK</sequence>
<dbReference type="InterPro" id="IPR051752">
    <property type="entry name" value="Mito_2-oxodicarb_carrier"/>
</dbReference>
<comment type="function">
    <text evidence="13">Transports dicarboxylates across the inner membranes of mitochondria by a counter-exchange mechanism. Can transport 2-oxoadipate (2-oxohexanedioate), 2-oxoglutarate, adipate (hexanedioate), glutarate, and to a lesser extent, pimelate (heptanedioate), 2-oxopimelate (2-oxoheptanedioate), 2-aminoadipate (2-aminohexanedioate), oxaloacetate, and citrate. Plays a central role in catabolism of lysine, hydroxylysine, and tryptophan, by transporting common metabolite intermediates (such as 2-oxoadipate) into the mitochondria, where it is converted into acetyl-CoA and can enter the citric acid (TCA) cycle.</text>
</comment>
<evidence type="ECO:0000256" key="18">
    <source>
        <dbReference type="ARBA" id="ARBA00048920"/>
    </source>
</evidence>
<evidence type="ECO:0000256" key="16">
    <source>
        <dbReference type="ARBA" id="ARBA00048303"/>
    </source>
</evidence>
<evidence type="ECO:0000256" key="1">
    <source>
        <dbReference type="ARBA" id="ARBA00004448"/>
    </source>
</evidence>
<dbReference type="InterPro" id="IPR023395">
    <property type="entry name" value="MCP_dom_sf"/>
</dbReference>
<dbReference type="Gene3D" id="1.50.40.10">
    <property type="entry name" value="Mitochondrial carrier domain"/>
    <property type="match status" value="1"/>
</dbReference>
<dbReference type="SUPFAM" id="SSF103506">
    <property type="entry name" value="Mitochondrial carrier"/>
    <property type="match status" value="1"/>
</dbReference>
<evidence type="ECO:0000256" key="15">
    <source>
        <dbReference type="ARBA" id="ARBA00048003"/>
    </source>
</evidence>
<evidence type="ECO:0000256" key="8">
    <source>
        <dbReference type="ARBA" id="ARBA00023128"/>
    </source>
</evidence>
<keyword evidence="8" id="KW-0496">Mitochondrion</keyword>
<comment type="catalytic activity">
    <reaction evidence="16">
        <text>L-2-aminoadipate(in) + 2-oxoglutarate(out) = L-2-aminoadipate(out) + 2-oxoglutarate(in)</text>
        <dbReference type="Rhea" id="RHEA:71747"/>
        <dbReference type="ChEBI" id="CHEBI:16810"/>
        <dbReference type="ChEBI" id="CHEBI:58672"/>
    </reaction>
</comment>
<dbReference type="AlphaFoldDB" id="A0AAW1VEK8"/>
<feature type="repeat" description="Solcar" evidence="20">
    <location>
        <begin position="11"/>
        <end position="105"/>
    </location>
</feature>
<evidence type="ECO:0000256" key="7">
    <source>
        <dbReference type="ARBA" id="ARBA00022989"/>
    </source>
</evidence>
<evidence type="ECO:0000256" key="11">
    <source>
        <dbReference type="ARBA" id="ARBA00039747"/>
    </source>
</evidence>
<comment type="catalytic activity">
    <reaction evidence="15">
        <text>citrate(in) + 2-oxoglutarate(out) = citrate(out) + 2-oxoglutarate(in)</text>
        <dbReference type="Rhea" id="RHEA:71763"/>
        <dbReference type="ChEBI" id="CHEBI:16810"/>
        <dbReference type="ChEBI" id="CHEBI:16947"/>
    </reaction>
</comment>
<evidence type="ECO:0000256" key="4">
    <source>
        <dbReference type="ARBA" id="ARBA00022692"/>
    </source>
</evidence>
<evidence type="ECO:0000256" key="12">
    <source>
        <dbReference type="ARBA" id="ARBA00041874"/>
    </source>
</evidence>
<evidence type="ECO:0000256" key="5">
    <source>
        <dbReference type="ARBA" id="ARBA00022737"/>
    </source>
</evidence>
<keyword evidence="6" id="KW-0999">Mitochondrion inner membrane</keyword>
<evidence type="ECO:0000256" key="19">
    <source>
        <dbReference type="ARBA" id="ARBA00048998"/>
    </source>
</evidence>
<name>A0AAW1VEK8_9CUCU</name>
<comment type="catalytic activity">
    <reaction evidence="19">
        <text>hexanedioate(in) + 2-oxoglutarate(out) = hexanedioate(out) + 2-oxoglutarate(in)</text>
        <dbReference type="Rhea" id="RHEA:71743"/>
        <dbReference type="ChEBI" id="CHEBI:16810"/>
        <dbReference type="ChEBI" id="CHEBI:17128"/>
    </reaction>
</comment>